<dbReference type="Gene3D" id="3.55.40.20">
    <property type="entry name" value="Iron/manganese superoxide dismutase, C-terminal domain"/>
    <property type="match status" value="1"/>
</dbReference>
<dbReference type="AlphaFoldDB" id="G3AQ94"/>
<protein>
    <recommendedName>
        <fullName evidence="3">Manganese/iron superoxide dismutase C-terminal domain-containing protein</fullName>
    </recommendedName>
</protein>
<proteinExistence type="predicted"/>
<dbReference type="InParanoid" id="G3AQ94"/>
<dbReference type="GO" id="GO:0005737">
    <property type="term" value="C:cytoplasm"/>
    <property type="evidence" value="ECO:0007669"/>
    <property type="project" value="TreeGrafter"/>
</dbReference>
<evidence type="ECO:0000313" key="4">
    <source>
        <dbReference type="EMBL" id="EGW31440.1"/>
    </source>
</evidence>
<keyword evidence="5" id="KW-1185">Reference proteome</keyword>
<feature type="compositionally biased region" description="Basic and acidic residues" evidence="2">
    <location>
        <begin position="244"/>
        <end position="260"/>
    </location>
</feature>
<dbReference type="OMA" id="VFGKQQY"/>
<dbReference type="GeneID" id="18874146"/>
<dbReference type="GO" id="GO:0004784">
    <property type="term" value="F:superoxide dismutase activity"/>
    <property type="evidence" value="ECO:0007669"/>
    <property type="project" value="InterPro"/>
</dbReference>
<dbReference type="EMBL" id="GL996503">
    <property type="protein sequence ID" value="EGW31440.1"/>
    <property type="molecule type" value="Genomic_DNA"/>
</dbReference>
<reference evidence="4 5" key="1">
    <citation type="journal article" date="2011" name="Proc. Natl. Acad. Sci. U.S.A.">
        <title>Comparative genomics of xylose-fermenting fungi for enhanced biofuel production.</title>
        <authorList>
            <person name="Wohlbach D.J."/>
            <person name="Kuo A."/>
            <person name="Sato T.K."/>
            <person name="Potts K.M."/>
            <person name="Salamov A.A."/>
            <person name="LaButti K.M."/>
            <person name="Sun H."/>
            <person name="Clum A."/>
            <person name="Pangilinan J.L."/>
            <person name="Lindquist E.A."/>
            <person name="Lucas S."/>
            <person name="Lapidus A."/>
            <person name="Jin M."/>
            <person name="Gunawan C."/>
            <person name="Balan V."/>
            <person name="Dale B.E."/>
            <person name="Jeffries T.W."/>
            <person name="Zinkel R."/>
            <person name="Barry K.W."/>
            <person name="Grigoriev I.V."/>
            <person name="Gasch A.P."/>
        </authorList>
    </citation>
    <scope>NUCLEOTIDE SEQUENCE [LARGE SCALE GENOMIC DNA]</scope>
    <source>
        <strain evidence="5">NRRL Y-27907 / 11-Y1</strain>
    </source>
</reference>
<dbReference type="Pfam" id="PF02777">
    <property type="entry name" value="Sod_Fe_C"/>
    <property type="match status" value="2"/>
</dbReference>
<sequence>MFRIASRANTKRVVPRLSTKLLNSSRLLSTFELPENKILETIKEANTPFEGLFSNKAINELYFERGQHLVDELNRNLEASQVTGDLHFRGDLSHIISKTMNNANLYQINKNASHLHSLEFFFDALKPATLAEGKESPIQESNRESIFETPSDQDIETNMDPELVSWIEHSFGSVQEFRNLLINSAMGIKGDGVVWLVAESSMSKTYLSDEDKGLYHNLALVNTYNGGVIDGDDRSGQMGRFKKYLSDKEAENKGEEKPQEQLEMEQEEEQSEEQEEVTEEQQKEESKDSSDPLSLGSVEDAEYGHAFHDKKFVPALAIDASPRNYLLDYGVYGKQKYLENLWECIDWSIVSRRLPPRTKQAISNF</sequence>
<evidence type="ECO:0000256" key="2">
    <source>
        <dbReference type="SAM" id="MobiDB-lite"/>
    </source>
</evidence>
<feature type="domain" description="Manganese/iron superoxide dismutase C-terminal" evidence="3">
    <location>
        <begin position="306"/>
        <end position="353"/>
    </location>
</feature>
<dbReference type="FunCoup" id="G3AQ94">
    <property type="interactions" value="236"/>
</dbReference>
<dbReference type="eggNOG" id="KOG0876">
    <property type="taxonomic scope" value="Eukaryota"/>
</dbReference>
<gene>
    <name evidence="4" type="ORF">SPAPADRAFT_62004</name>
</gene>
<feature type="region of interest" description="Disordered" evidence="2">
    <location>
        <begin position="244"/>
        <end position="297"/>
    </location>
</feature>
<dbReference type="InterPro" id="IPR036314">
    <property type="entry name" value="SOD_C_sf"/>
</dbReference>
<dbReference type="RefSeq" id="XP_007376218.1">
    <property type="nucleotide sequence ID" value="XM_007376156.1"/>
</dbReference>
<dbReference type="GO" id="GO:0046872">
    <property type="term" value="F:metal ion binding"/>
    <property type="evidence" value="ECO:0007669"/>
    <property type="project" value="InterPro"/>
</dbReference>
<dbReference type="KEGG" id="spaa:SPAPADRAFT_62004"/>
<dbReference type="SUPFAM" id="SSF54719">
    <property type="entry name" value="Fe,Mn superoxide dismutase (SOD), C-terminal domain"/>
    <property type="match status" value="1"/>
</dbReference>
<organism evidence="5">
    <name type="scientific">Spathaspora passalidarum (strain NRRL Y-27907 / 11-Y1)</name>
    <dbReference type="NCBI Taxonomy" id="619300"/>
    <lineage>
        <taxon>Eukaryota</taxon>
        <taxon>Fungi</taxon>
        <taxon>Dikarya</taxon>
        <taxon>Ascomycota</taxon>
        <taxon>Saccharomycotina</taxon>
        <taxon>Pichiomycetes</taxon>
        <taxon>Debaryomycetaceae</taxon>
        <taxon>Spathaspora</taxon>
    </lineage>
</organism>
<feature type="compositionally biased region" description="Acidic residues" evidence="2">
    <location>
        <begin position="262"/>
        <end position="279"/>
    </location>
</feature>
<dbReference type="PANTHER" id="PTHR43595:SF1">
    <property type="entry name" value="SMALL RIBOSOMAL SUBUNIT PROTEIN MS43"/>
    <property type="match status" value="1"/>
</dbReference>
<evidence type="ECO:0000259" key="3">
    <source>
        <dbReference type="Pfam" id="PF02777"/>
    </source>
</evidence>
<dbReference type="InterPro" id="IPR019832">
    <property type="entry name" value="Mn/Fe_SOD_C"/>
</dbReference>
<evidence type="ECO:0000256" key="1">
    <source>
        <dbReference type="ARBA" id="ARBA00037226"/>
    </source>
</evidence>
<name>G3AQ94_SPAPN</name>
<dbReference type="PANTHER" id="PTHR43595">
    <property type="entry name" value="37S RIBOSOMAL PROTEIN S26, MITOCHONDRIAL"/>
    <property type="match status" value="1"/>
</dbReference>
<dbReference type="Proteomes" id="UP000000709">
    <property type="component" value="Unassembled WGS sequence"/>
</dbReference>
<dbReference type="HOGENOM" id="CLU_057349_0_0_1"/>
<feature type="compositionally biased region" description="Basic and acidic residues" evidence="2">
    <location>
        <begin position="280"/>
        <end position="290"/>
    </location>
</feature>
<dbReference type="STRING" id="619300.G3AQ94"/>
<accession>G3AQ94</accession>
<comment type="function">
    <text evidence="1">Component of the mitochondrial ribosome (mitoribosome), a dedicated translation machinery responsible for the synthesis of mitochondrial genome-encoded proteins, including at least some of the essential transmembrane subunits of the mitochondrial respiratory chain. The mitoribosomes are attached to the mitochondrial inner membrane and translation products are cotranslationally integrated into the membrane.</text>
</comment>
<feature type="domain" description="Manganese/iron superoxide dismutase C-terminal" evidence="3">
    <location>
        <begin position="162"/>
        <end position="206"/>
    </location>
</feature>
<evidence type="ECO:0000313" key="5">
    <source>
        <dbReference type="Proteomes" id="UP000000709"/>
    </source>
</evidence>